<feature type="compositionally biased region" description="Polar residues" evidence="1">
    <location>
        <begin position="13"/>
        <end position="26"/>
    </location>
</feature>
<proteinExistence type="predicted"/>
<feature type="region of interest" description="Disordered" evidence="1">
    <location>
        <begin position="1"/>
        <end position="28"/>
    </location>
</feature>
<reference evidence="2" key="1">
    <citation type="submission" date="2020-05" db="EMBL/GenBank/DDBJ databases">
        <authorList>
            <person name="Chiriac C."/>
            <person name="Salcher M."/>
            <person name="Ghai R."/>
            <person name="Kavagutti S V."/>
        </authorList>
    </citation>
    <scope>NUCLEOTIDE SEQUENCE</scope>
</reference>
<name>A0A6J5S4I9_9CAUD</name>
<evidence type="ECO:0000256" key="1">
    <source>
        <dbReference type="SAM" id="MobiDB-lite"/>
    </source>
</evidence>
<organism evidence="2">
    <name type="scientific">uncultured Caudovirales phage</name>
    <dbReference type="NCBI Taxonomy" id="2100421"/>
    <lineage>
        <taxon>Viruses</taxon>
        <taxon>Duplodnaviria</taxon>
        <taxon>Heunggongvirae</taxon>
        <taxon>Uroviricota</taxon>
        <taxon>Caudoviricetes</taxon>
        <taxon>Peduoviridae</taxon>
        <taxon>Maltschvirus</taxon>
        <taxon>Maltschvirus maltsch</taxon>
    </lineage>
</organism>
<sequence length="91" mass="10182">MTCEKTRFASESAARSATKHTPNNNGDRWRAYLCPDCGGYHLTTQPNTHKALAPPPATNRRVHGRGPRARTLEELEALAKKMRQPTKPEDD</sequence>
<dbReference type="EMBL" id="LR797331">
    <property type="protein sequence ID" value="CAB4203492.1"/>
    <property type="molecule type" value="Genomic_DNA"/>
</dbReference>
<evidence type="ECO:0000313" key="2">
    <source>
        <dbReference type="EMBL" id="CAB4203492.1"/>
    </source>
</evidence>
<accession>A0A6J5S4I9</accession>
<feature type="region of interest" description="Disordered" evidence="1">
    <location>
        <begin position="47"/>
        <end position="70"/>
    </location>
</feature>
<gene>
    <name evidence="2" type="ORF">UFOVP1382_108</name>
</gene>
<protein>
    <submittedName>
        <fullName evidence="2">Uncharacterized protein</fullName>
    </submittedName>
</protein>